<gene>
    <name evidence="1" type="ORF">ACFOZ8_08910</name>
</gene>
<sequence length="41" mass="5118">MRRRKKRRRADKTSWFHDFWAEIVIEVLIRGAFKVLARIFN</sequence>
<evidence type="ECO:0000313" key="1">
    <source>
        <dbReference type="EMBL" id="MFC4099776.1"/>
    </source>
</evidence>
<evidence type="ECO:0008006" key="3">
    <source>
        <dbReference type="Google" id="ProtNLM"/>
    </source>
</evidence>
<accession>A0ABV8JZT1</accession>
<reference evidence="2" key="1">
    <citation type="journal article" date="2019" name="Int. J. Syst. Evol. Microbiol.">
        <title>The Global Catalogue of Microorganisms (GCM) 10K type strain sequencing project: providing services to taxonomists for standard genome sequencing and annotation.</title>
        <authorList>
            <consortium name="The Broad Institute Genomics Platform"/>
            <consortium name="The Broad Institute Genome Sequencing Center for Infectious Disease"/>
            <person name="Wu L."/>
            <person name="Ma J."/>
        </authorList>
    </citation>
    <scope>NUCLEOTIDE SEQUENCE [LARGE SCALE GENOMIC DNA]</scope>
    <source>
        <strain evidence="2">IBRC-M 10987</strain>
    </source>
</reference>
<dbReference type="Proteomes" id="UP001595715">
    <property type="component" value="Unassembled WGS sequence"/>
</dbReference>
<dbReference type="EMBL" id="JBHSAM010000020">
    <property type="protein sequence ID" value="MFC4099776.1"/>
    <property type="molecule type" value="Genomic_DNA"/>
</dbReference>
<protein>
    <recommendedName>
        <fullName evidence="3">Phage protein</fullName>
    </recommendedName>
</protein>
<organism evidence="1 2">
    <name type="scientific">Paenibacillus xanthanilyticus</name>
    <dbReference type="NCBI Taxonomy" id="1783531"/>
    <lineage>
        <taxon>Bacteria</taxon>
        <taxon>Bacillati</taxon>
        <taxon>Bacillota</taxon>
        <taxon>Bacilli</taxon>
        <taxon>Bacillales</taxon>
        <taxon>Paenibacillaceae</taxon>
        <taxon>Paenibacillus</taxon>
    </lineage>
</organism>
<evidence type="ECO:0000313" key="2">
    <source>
        <dbReference type="Proteomes" id="UP001595715"/>
    </source>
</evidence>
<comment type="caution">
    <text evidence="1">The sequence shown here is derived from an EMBL/GenBank/DDBJ whole genome shotgun (WGS) entry which is preliminary data.</text>
</comment>
<name>A0ABV8JZT1_9BACL</name>
<dbReference type="RefSeq" id="WP_377718458.1">
    <property type="nucleotide sequence ID" value="NZ_JBHSAM010000020.1"/>
</dbReference>
<proteinExistence type="predicted"/>
<keyword evidence="2" id="KW-1185">Reference proteome</keyword>